<evidence type="ECO:0000313" key="7">
    <source>
        <dbReference type="Proteomes" id="UP001164439"/>
    </source>
</evidence>
<dbReference type="PANTHER" id="PTHR43585">
    <property type="entry name" value="FUMIPYRROLE BIOSYNTHESIS PROTEIN C"/>
    <property type="match status" value="1"/>
</dbReference>
<feature type="domain" description="ATP-grasp" evidence="5">
    <location>
        <begin position="132"/>
        <end position="324"/>
    </location>
</feature>
<dbReference type="EMBL" id="CP114413">
    <property type="protein sequence ID" value="WAZ21799.1"/>
    <property type="molecule type" value="Genomic_DNA"/>
</dbReference>
<dbReference type="InterPro" id="IPR052032">
    <property type="entry name" value="ATP-dep_AA_Ligase"/>
</dbReference>
<dbReference type="PANTHER" id="PTHR43585:SF2">
    <property type="entry name" value="ATP-GRASP ENZYME FSQD"/>
    <property type="match status" value="1"/>
</dbReference>
<keyword evidence="7" id="KW-1185">Reference proteome</keyword>
<evidence type="ECO:0000259" key="5">
    <source>
        <dbReference type="PROSITE" id="PS50975"/>
    </source>
</evidence>
<dbReference type="Gene3D" id="3.30.470.20">
    <property type="entry name" value="ATP-grasp fold, B domain"/>
    <property type="match status" value="1"/>
</dbReference>
<dbReference type="Pfam" id="PF13535">
    <property type="entry name" value="ATP-grasp_4"/>
    <property type="match status" value="1"/>
</dbReference>
<dbReference type="Proteomes" id="UP001164439">
    <property type="component" value="Chromosome"/>
</dbReference>
<dbReference type="RefSeq" id="WP_269659437.1">
    <property type="nucleotide sequence ID" value="NZ_CP114413.1"/>
</dbReference>
<evidence type="ECO:0000256" key="2">
    <source>
        <dbReference type="ARBA" id="ARBA00022741"/>
    </source>
</evidence>
<sequence>MAPSSRPSAFILMGGFGAICRNSRYLAELSARGLRILLITPGMWRAEVAAARADPEHPAYGVADVAFVDGSVDSEGAYVAGSVAAASRWRGEYDIVGVTSVSEVLVEPAALLADALGLPGPGANAGRICRSKYLQRWYLHEWAPASMTLPAGEHGTLTAGQVRFPAVVKPAGRHSSDGVVAVNTWDELRDCLASYPEHETVLVEERISGQEYSVESLVQGGRTVFASVTRKETTESSTSRFVELAHCVPNEREEVDDKLLAANAEMLTRLSFGDGITHSEWRVTEDGRVYLMEVAARAPGDGVLALYQLATGEAMEPVITRIALGEPAAYPPPRRHTRQVYLPHTEGVLTDVTVDWPGVDPAWIADTGVWPDIEAGSPDDPPTLRAVLVLQHRGARLAPLNSSDDRSVTFVVDAATPRELDALEARVRAAVTVDVRG</sequence>
<dbReference type="PROSITE" id="PS50975">
    <property type="entry name" value="ATP_GRASP"/>
    <property type="match status" value="1"/>
</dbReference>
<dbReference type="Gene3D" id="3.40.50.20">
    <property type="match status" value="1"/>
</dbReference>
<dbReference type="InterPro" id="IPR013815">
    <property type="entry name" value="ATP_grasp_subdomain_1"/>
</dbReference>
<dbReference type="Gene3D" id="3.30.1490.20">
    <property type="entry name" value="ATP-grasp fold, A domain"/>
    <property type="match status" value="1"/>
</dbReference>
<keyword evidence="1" id="KW-0436">Ligase</keyword>
<name>A0ABY7KFX7_9ACTN</name>
<dbReference type="InterPro" id="IPR011761">
    <property type="entry name" value="ATP-grasp"/>
</dbReference>
<dbReference type="SUPFAM" id="SSF56059">
    <property type="entry name" value="Glutathione synthetase ATP-binding domain-like"/>
    <property type="match status" value="1"/>
</dbReference>
<evidence type="ECO:0000256" key="4">
    <source>
        <dbReference type="PROSITE-ProRule" id="PRU00409"/>
    </source>
</evidence>
<proteinExistence type="predicted"/>
<gene>
    <name evidence="6" type="ORF">STRCI_002998</name>
</gene>
<evidence type="ECO:0000256" key="1">
    <source>
        <dbReference type="ARBA" id="ARBA00022598"/>
    </source>
</evidence>
<protein>
    <submittedName>
        <fullName evidence="6">ATP-grasp domain-containing protein</fullName>
    </submittedName>
</protein>
<evidence type="ECO:0000313" key="6">
    <source>
        <dbReference type="EMBL" id="WAZ21799.1"/>
    </source>
</evidence>
<organism evidence="6 7">
    <name type="scientific">Streptomyces cinnabarinus</name>
    <dbReference type="NCBI Taxonomy" id="67287"/>
    <lineage>
        <taxon>Bacteria</taxon>
        <taxon>Bacillati</taxon>
        <taxon>Actinomycetota</taxon>
        <taxon>Actinomycetes</taxon>
        <taxon>Kitasatosporales</taxon>
        <taxon>Streptomycetaceae</taxon>
        <taxon>Streptomyces</taxon>
    </lineage>
</organism>
<evidence type="ECO:0000256" key="3">
    <source>
        <dbReference type="ARBA" id="ARBA00022840"/>
    </source>
</evidence>
<reference evidence="6" key="1">
    <citation type="submission" date="2022-12" db="EMBL/GenBank/DDBJ databases">
        <authorList>
            <person name="Ruckert C."/>
            <person name="Busche T."/>
            <person name="Kalinowski J."/>
            <person name="Wittmann C."/>
        </authorList>
    </citation>
    <scope>NUCLEOTIDE SEQUENCE</scope>
    <source>
        <strain evidence="6">DSM 40467</strain>
    </source>
</reference>
<keyword evidence="2 4" id="KW-0547">Nucleotide-binding</keyword>
<keyword evidence="3 4" id="KW-0067">ATP-binding</keyword>
<accession>A0ABY7KFX7</accession>